<dbReference type="PANTHER" id="PTHR43640:SF1">
    <property type="entry name" value="THIOREDOXIN-DEPENDENT PEROXIREDOXIN"/>
    <property type="match status" value="1"/>
</dbReference>
<protein>
    <submittedName>
        <fullName evidence="2">Peroxiredoxin</fullName>
    </submittedName>
</protein>
<evidence type="ECO:0000259" key="1">
    <source>
        <dbReference type="PROSITE" id="PS51352"/>
    </source>
</evidence>
<organism evidence="2 3">
    <name type="scientific">Chitinophaga rupis</name>
    <dbReference type="NCBI Taxonomy" id="573321"/>
    <lineage>
        <taxon>Bacteria</taxon>
        <taxon>Pseudomonadati</taxon>
        <taxon>Bacteroidota</taxon>
        <taxon>Chitinophagia</taxon>
        <taxon>Chitinophagales</taxon>
        <taxon>Chitinophagaceae</taxon>
        <taxon>Chitinophaga</taxon>
    </lineage>
</organism>
<evidence type="ECO:0000313" key="2">
    <source>
        <dbReference type="EMBL" id="SEL97184.1"/>
    </source>
</evidence>
<dbReference type="AlphaFoldDB" id="A0A1H7UKB2"/>
<keyword evidence="3" id="KW-1185">Reference proteome</keyword>
<reference evidence="2 3" key="1">
    <citation type="submission" date="2016-10" db="EMBL/GenBank/DDBJ databases">
        <authorList>
            <person name="de Groot N.N."/>
        </authorList>
    </citation>
    <scope>NUCLEOTIDE SEQUENCE [LARGE SCALE GENOMIC DNA]</scope>
    <source>
        <strain evidence="2 3">DSM 21039</strain>
    </source>
</reference>
<dbReference type="RefSeq" id="WP_089912074.1">
    <property type="nucleotide sequence ID" value="NZ_FOBB01000003.1"/>
</dbReference>
<dbReference type="EMBL" id="FOBB01000003">
    <property type="protein sequence ID" value="SEL97184.1"/>
    <property type="molecule type" value="Genomic_DNA"/>
</dbReference>
<dbReference type="OrthoDB" id="9809746at2"/>
<accession>A0A1H7UKB2</accession>
<dbReference type="InterPro" id="IPR047262">
    <property type="entry name" value="PRX-like1"/>
</dbReference>
<dbReference type="InterPro" id="IPR000866">
    <property type="entry name" value="AhpC/TSA"/>
</dbReference>
<name>A0A1H7UKB2_9BACT</name>
<dbReference type="GO" id="GO:0016209">
    <property type="term" value="F:antioxidant activity"/>
    <property type="evidence" value="ECO:0007669"/>
    <property type="project" value="InterPro"/>
</dbReference>
<dbReference type="Gene3D" id="3.40.30.10">
    <property type="entry name" value="Glutaredoxin"/>
    <property type="match status" value="1"/>
</dbReference>
<dbReference type="PANTHER" id="PTHR43640">
    <property type="entry name" value="OS07G0260300 PROTEIN"/>
    <property type="match status" value="1"/>
</dbReference>
<sequence length="198" mass="21735">MKSTCLFLVLYTLLAFRSGDNNLEIGAPIPKAEVQLRDISGREVTLNAARGSNGLLVMFSANHCPYVMRNQDRTNSVCAYALKNSIGVILVNSNVALQNDEESLDAMKAYAASQQYNWFYVIDKKAEIADAFDAGHTPECYLFDKNGRLSYKGAIDDNPGNADAVKVRHLYNAINEMLAGSAVKMSSTASMGCNIKRY</sequence>
<dbReference type="Proteomes" id="UP000198984">
    <property type="component" value="Unassembled WGS sequence"/>
</dbReference>
<dbReference type="PROSITE" id="PS51352">
    <property type="entry name" value="THIOREDOXIN_2"/>
    <property type="match status" value="1"/>
</dbReference>
<dbReference type="GO" id="GO:0016491">
    <property type="term" value="F:oxidoreductase activity"/>
    <property type="evidence" value="ECO:0007669"/>
    <property type="project" value="InterPro"/>
</dbReference>
<dbReference type="InterPro" id="IPR036249">
    <property type="entry name" value="Thioredoxin-like_sf"/>
</dbReference>
<dbReference type="SUPFAM" id="SSF52833">
    <property type="entry name" value="Thioredoxin-like"/>
    <property type="match status" value="1"/>
</dbReference>
<feature type="domain" description="Thioredoxin" evidence="1">
    <location>
        <begin position="23"/>
        <end position="179"/>
    </location>
</feature>
<proteinExistence type="predicted"/>
<dbReference type="STRING" id="573321.SAMN04488505_10326"/>
<gene>
    <name evidence="2" type="ORF">SAMN04488505_10326</name>
</gene>
<dbReference type="Pfam" id="PF00578">
    <property type="entry name" value="AhpC-TSA"/>
    <property type="match status" value="1"/>
</dbReference>
<evidence type="ECO:0000313" key="3">
    <source>
        <dbReference type="Proteomes" id="UP000198984"/>
    </source>
</evidence>
<dbReference type="InterPro" id="IPR013766">
    <property type="entry name" value="Thioredoxin_domain"/>
</dbReference>